<sequence>MMDVVNNIAVSGNGLGFGNGVHQLPEVVAGISNGMPHASPSNEELERSFQSTVVLTDSETVGSSVQEVSNETTITVESNAGVSSEEHEAKESDDATNSKEQKTPPRARNAKNSGPKNGVAKKSKDGKEASNGTLASKPRPKQPSSLDAKGKSFSDKKTVEYYSKPALAHLNVDRAKQQPGHAEVAASASQSAAQSEGLKEKPKLMPLKKVPPNKADGSAESSSSPTAASDAKPRKVGTLPTYNISFKCDERAEKRKEFYSKLEEKTQAKEVEKSNMQAKTKETQEAEIKMLRKSLKFKATPMPSFYQEPAPPKMELKKIPPTRAKSPKLGRRKSSPTKERINERVMHRPGRLSLDENASQNNPVKGHSPLIVKKPQRKSLPKLPSEKTNLSNETRKFSIRKSSSSKESAEAASLLNALPKETIEVSSQPNNQHKQAIEFDADGQECEVVSVVEPSQTGTGVEAQIETNLVQEHVTIEH</sequence>
<dbReference type="PANTHER" id="PTHR31358">
    <property type="entry name" value="PROTEIN WVD2-LIKE 4"/>
    <property type="match status" value="1"/>
</dbReference>
<evidence type="ECO:0000256" key="1">
    <source>
        <dbReference type="ARBA" id="ARBA00004245"/>
    </source>
</evidence>
<evidence type="ECO:0000259" key="7">
    <source>
        <dbReference type="Pfam" id="PF06886"/>
    </source>
</evidence>
<keyword evidence="3" id="KW-0963">Cytoplasm</keyword>
<feature type="compositionally biased region" description="Low complexity" evidence="6">
    <location>
        <begin position="204"/>
        <end position="230"/>
    </location>
</feature>
<feature type="compositionally biased region" description="Basic residues" evidence="6">
    <location>
        <begin position="325"/>
        <end position="335"/>
    </location>
</feature>
<dbReference type="Proteomes" id="UP000824120">
    <property type="component" value="Chromosome 6"/>
</dbReference>
<dbReference type="GO" id="GO:0005874">
    <property type="term" value="C:microtubule"/>
    <property type="evidence" value="ECO:0007669"/>
    <property type="project" value="UniProtKB-KW"/>
</dbReference>
<keyword evidence="5" id="KW-0206">Cytoskeleton</keyword>
<dbReference type="InterPro" id="IPR044833">
    <property type="entry name" value="WDL5/6"/>
</dbReference>
<feature type="compositionally biased region" description="Low complexity" evidence="6">
    <location>
        <begin position="185"/>
        <end position="195"/>
    </location>
</feature>
<evidence type="ECO:0000313" key="9">
    <source>
        <dbReference type="Proteomes" id="UP000824120"/>
    </source>
</evidence>
<protein>
    <recommendedName>
        <fullName evidence="7">TPX2 C-terminal domain-containing protein</fullName>
    </recommendedName>
</protein>
<evidence type="ECO:0000256" key="6">
    <source>
        <dbReference type="SAM" id="MobiDB-lite"/>
    </source>
</evidence>
<organism evidence="8 9">
    <name type="scientific">Solanum commersonii</name>
    <name type="common">Commerson's wild potato</name>
    <name type="synonym">Commerson's nightshade</name>
    <dbReference type="NCBI Taxonomy" id="4109"/>
    <lineage>
        <taxon>Eukaryota</taxon>
        <taxon>Viridiplantae</taxon>
        <taxon>Streptophyta</taxon>
        <taxon>Embryophyta</taxon>
        <taxon>Tracheophyta</taxon>
        <taxon>Spermatophyta</taxon>
        <taxon>Magnoliopsida</taxon>
        <taxon>eudicotyledons</taxon>
        <taxon>Gunneridae</taxon>
        <taxon>Pentapetalae</taxon>
        <taxon>asterids</taxon>
        <taxon>lamiids</taxon>
        <taxon>Solanales</taxon>
        <taxon>Solanaceae</taxon>
        <taxon>Solanoideae</taxon>
        <taxon>Solaneae</taxon>
        <taxon>Solanum</taxon>
    </lineage>
</organism>
<feature type="compositionally biased region" description="Polar residues" evidence="6">
    <location>
        <begin position="57"/>
        <end position="82"/>
    </location>
</feature>
<feature type="domain" description="TPX2 C-terminal" evidence="7">
    <location>
        <begin position="244"/>
        <end position="319"/>
    </location>
</feature>
<keyword evidence="9" id="KW-1185">Reference proteome</keyword>
<keyword evidence="4" id="KW-0493">Microtubule</keyword>
<proteinExistence type="inferred from homology"/>
<dbReference type="Pfam" id="PF06886">
    <property type="entry name" value="TPX2"/>
    <property type="match status" value="1"/>
</dbReference>
<comment type="similarity">
    <text evidence="2">Belongs to the TPX2 family.</text>
</comment>
<dbReference type="EMBL" id="JACXVP010000006">
    <property type="protein sequence ID" value="KAG5601545.1"/>
    <property type="molecule type" value="Genomic_DNA"/>
</dbReference>
<evidence type="ECO:0000256" key="4">
    <source>
        <dbReference type="ARBA" id="ARBA00022701"/>
    </source>
</evidence>
<feature type="compositionally biased region" description="Basic and acidic residues" evidence="6">
    <location>
        <begin position="84"/>
        <end position="103"/>
    </location>
</feature>
<gene>
    <name evidence="8" type="ORF">H5410_032915</name>
</gene>
<accession>A0A9J5YMC1</accession>
<evidence type="ECO:0000256" key="5">
    <source>
        <dbReference type="ARBA" id="ARBA00023212"/>
    </source>
</evidence>
<dbReference type="OrthoDB" id="1939285at2759"/>
<name>A0A9J5YMC1_SOLCO</name>
<comment type="caution">
    <text evidence="8">The sequence shown here is derived from an EMBL/GenBank/DDBJ whole genome shotgun (WGS) entry which is preliminary data.</text>
</comment>
<comment type="subcellular location">
    <subcellularLocation>
        <location evidence="1">Cytoplasm</location>
        <location evidence="1">Cytoskeleton</location>
    </subcellularLocation>
</comment>
<dbReference type="AlphaFoldDB" id="A0A9J5YMC1"/>
<evidence type="ECO:0000256" key="3">
    <source>
        <dbReference type="ARBA" id="ARBA00022490"/>
    </source>
</evidence>
<feature type="compositionally biased region" description="Basic and acidic residues" evidence="6">
    <location>
        <begin position="336"/>
        <end position="346"/>
    </location>
</feature>
<feature type="region of interest" description="Disordered" evidence="6">
    <location>
        <begin position="302"/>
        <end position="408"/>
    </location>
</feature>
<dbReference type="PANTHER" id="PTHR31358:SF29">
    <property type="entry name" value="PROTEIN WVD2-LIKE 5-RELATED"/>
    <property type="match status" value="1"/>
</dbReference>
<reference evidence="8 9" key="1">
    <citation type="submission" date="2020-09" db="EMBL/GenBank/DDBJ databases">
        <title>De no assembly of potato wild relative species, Solanum commersonii.</title>
        <authorList>
            <person name="Cho K."/>
        </authorList>
    </citation>
    <scope>NUCLEOTIDE SEQUENCE [LARGE SCALE GENOMIC DNA]</scope>
    <source>
        <strain evidence="8">LZ3.2</strain>
        <tissue evidence="8">Leaf</tissue>
    </source>
</reference>
<evidence type="ECO:0000256" key="2">
    <source>
        <dbReference type="ARBA" id="ARBA00005885"/>
    </source>
</evidence>
<feature type="region of interest" description="Disordered" evidence="6">
    <location>
        <begin position="57"/>
        <end position="156"/>
    </location>
</feature>
<dbReference type="GO" id="GO:0008017">
    <property type="term" value="F:microtubule binding"/>
    <property type="evidence" value="ECO:0007669"/>
    <property type="project" value="InterPro"/>
</dbReference>
<feature type="region of interest" description="Disordered" evidence="6">
    <location>
        <begin position="170"/>
        <end position="238"/>
    </location>
</feature>
<dbReference type="InterPro" id="IPR027329">
    <property type="entry name" value="TPX2_C"/>
</dbReference>
<evidence type="ECO:0000313" key="8">
    <source>
        <dbReference type="EMBL" id="KAG5601545.1"/>
    </source>
</evidence>